<evidence type="ECO:0000313" key="2">
    <source>
        <dbReference type="Proteomes" id="UP000263928"/>
    </source>
</evidence>
<keyword evidence="2" id="KW-1185">Reference proteome</keyword>
<evidence type="ECO:0000313" key="1">
    <source>
        <dbReference type="EMBL" id="SYZ34470.1"/>
    </source>
</evidence>
<sequence length="139" mass="15957">MNSGVKLGDVTPEWKSSTFLRRAIDRRQALVEIDALVALMLGVTADELCTIYRTQFAVLYGYDHDKYFYDANGRLVPNDVLTTWRKVGDSITWEERTATNASGNTYTYELPFRTYDREADMRAAYAEFERRMAASESRG</sequence>
<proteinExistence type="predicted"/>
<dbReference type="EMBL" id="UNQJ01000026">
    <property type="protein sequence ID" value="SYZ34470.1"/>
    <property type="molecule type" value="Genomic_DNA"/>
</dbReference>
<gene>
    <name evidence="1" type="ORF">PROPAUS_2486</name>
</gene>
<dbReference type="AlphaFoldDB" id="A0A383S8Z3"/>
<name>A0A383S8Z3_9ACTN</name>
<protein>
    <submittedName>
        <fullName evidence="1">Uncharacterized protein</fullName>
    </submittedName>
</protein>
<accession>A0A383S8Z3</accession>
<organism evidence="1 2">
    <name type="scientific">Propionibacterium australiense</name>
    <dbReference type="NCBI Taxonomy" id="119981"/>
    <lineage>
        <taxon>Bacteria</taxon>
        <taxon>Bacillati</taxon>
        <taxon>Actinomycetota</taxon>
        <taxon>Actinomycetes</taxon>
        <taxon>Propionibacteriales</taxon>
        <taxon>Propionibacteriaceae</taxon>
        <taxon>Propionibacterium</taxon>
    </lineage>
</organism>
<dbReference type="Proteomes" id="UP000263928">
    <property type="component" value="Unassembled WGS sequence"/>
</dbReference>
<reference evidence="2" key="1">
    <citation type="submission" date="2018-08" db="EMBL/GenBank/DDBJ databases">
        <authorList>
            <person name="Hornung B."/>
        </authorList>
    </citation>
    <scope>NUCLEOTIDE SEQUENCE [LARGE SCALE GENOMIC DNA]</scope>
</reference>